<feature type="coiled-coil region" evidence="1">
    <location>
        <begin position="1149"/>
        <end position="1176"/>
    </location>
</feature>
<feature type="compositionally biased region" description="Acidic residues" evidence="2">
    <location>
        <begin position="965"/>
        <end position="974"/>
    </location>
</feature>
<feature type="region of interest" description="Disordered" evidence="2">
    <location>
        <begin position="226"/>
        <end position="258"/>
    </location>
</feature>
<proteinExistence type="predicted"/>
<feature type="compositionally biased region" description="Basic and acidic residues" evidence="2">
    <location>
        <begin position="1741"/>
        <end position="1752"/>
    </location>
</feature>
<feature type="compositionally biased region" description="Polar residues" evidence="2">
    <location>
        <begin position="1112"/>
        <end position="1134"/>
    </location>
</feature>
<feature type="compositionally biased region" description="Basic and acidic residues" evidence="2">
    <location>
        <begin position="1708"/>
        <end position="1734"/>
    </location>
</feature>
<feature type="region of interest" description="Disordered" evidence="2">
    <location>
        <begin position="1916"/>
        <end position="1962"/>
    </location>
</feature>
<evidence type="ECO:0000313" key="3">
    <source>
        <dbReference type="EMBL" id="CAG6641295.1"/>
    </source>
</evidence>
<feature type="compositionally biased region" description="Basic and acidic residues" evidence="2">
    <location>
        <begin position="1637"/>
        <end position="1667"/>
    </location>
</feature>
<feature type="compositionally biased region" description="Polar residues" evidence="2">
    <location>
        <begin position="1240"/>
        <end position="1255"/>
    </location>
</feature>
<feature type="region of interest" description="Disordered" evidence="2">
    <location>
        <begin position="1232"/>
        <end position="1262"/>
    </location>
</feature>
<feature type="compositionally biased region" description="Polar residues" evidence="2">
    <location>
        <begin position="1574"/>
        <end position="1598"/>
    </location>
</feature>
<feature type="compositionally biased region" description="Acidic residues" evidence="2">
    <location>
        <begin position="1409"/>
        <end position="1419"/>
    </location>
</feature>
<feature type="compositionally biased region" description="Low complexity" evidence="2">
    <location>
        <begin position="673"/>
        <end position="700"/>
    </location>
</feature>
<feature type="region of interest" description="Disordered" evidence="2">
    <location>
        <begin position="672"/>
        <end position="718"/>
    </location>
</feature>
<feature type="compositionally biased region" description="Basic and acidic residues" evidence="2">
    <location>
        <begin position="335"/>
        <end position="347"/>
    </location>
</feature>
<feature type="compositionally biased region" description="Basic residues" evidence="2">
    <location>
        <begin position="1032"/>
        <end position="1041"/>
    </location>
</feature>
<accession>A0A8D8R1L6</accession>
<feature type="region of interest" description="Disordered" evidence="2">
    <location>
        <begin position="1090"/>
        <end position="1148"/>
    </location>
</feature>
<feature type="region of interest" description="Disordered" evidence="2">
    <location>
        <begin position="883"/>
        <end position="993"/>
    </location>
</feature>
<feature type="compositionally biased region" description="Polar residues" evidence="2">
    <location>
        <begin position="701"/>
        <end position="718"/>
    </location>
</feature>
<feature type="compositionally biased region" description="Polar residues" evidence="2">
    <location>
        <begin position="227"/>
        <end position="258"/>
    </location>
</feature>
<feature type="region of interest" description="Disordered" evidence="2">
    <location>
        <begin position="1637"/>
        <end position="1752"/>
    </location>
</feature>
<feature type="region of interest" description="Disordered" evidence="2">
    <location>
        <begin position="552"/>
        <end position="581"/>
    </location>
</feature>
<evidence type="ECO:0000256" key="1">
    <source>
        <dbReference type="SAM" id="Coils"/>
    </source>
</evidence>
<feature type="compositionally biased region" description="Polar residues" evidence="2">
    <location>
        <begin position="470"/>
        <end position="484"/>
    </location>
</feature>
<keyword evidence="1" id="KW-0175">Coiled coil</keyword>
<sequence length="2060" mass="229185">MDHRSRGDMGFSTQLIRWWKSKLIGGYKNIQGMVEKHSDTEDLLQSDAGSILRDTPLPLSRLSNHYECEDMDGFIRTEAELNSRLNGGHQKRRNSTGTLDRLRRLSPAGNVREGLLVDLTNELKENQSRGGVQPVHLGREQRLRCETLPPGSVCPPTSHGKPLCNTPRECATENANCTHSLYSNGEFLSNQQRGRNCLCNHSNQVNRRHHHLTDSETNERRLYGNLTDFQDSRSPNTTKSPNQCKNEANSNYLNDSNRTNSFHSNYEMNCSPQKTGCHSNKDANNSLYDLENISFHSKYETESTSCLPSKNGCLSNHIGEIRSHSNQGVNNGCHSNHDAENGFHGDSDGVDVVDSGAPRANNEQLVADLFTMAEEPKDLTYDLTVKEPAVATDKKKKRKEFALTLYDLEGRGQLNRHDIEGLVNKMLETLQQNKPHHTELQQPGSHQSSDNTKDTTTSSQQRSKAIRINFSISPQSTLSKSSPEGTLEHSRPSGTFNEGMDAVEQTLNEQCHRDVDSRLIDSVYDDEMNEKHNKFIDSLISQRHSISSENLIIPNSPEIGGGRRRTRSSMPSPKDSSVGEHLRRKLMKVAATSGRAELESLKENTSPNVNCGLISSQHHTASNDVGGHTMPAHELAGHNFAFLNDNSSTSNHSSFTETSKTACSNLANSTRLQTTPSTHQTTSPNHQTPSPNHQSPSPNHRNLTANDHSRTSPKTSTSAFQNLLSVSKKSCSTSAGKLSLLTSGSASGKRFSYEKLDDGGYYASFQGMRDGPIEEEDDTVVVDRVSHPPAGGVPLCEPNVYVEHHNTVTGGQQRVRPPCLLPWEQNDSSCPLAKETSSTRRGGEYVSRDCVDGGKVVPPTPGGFSSLNTTAPEVAHHRATVFSQPTTNDSSSPLRSTAHATPRALRNYRNKSSSHSGAAARLRRRHSVCAPPAGGGGTGGLGGLLWPPPGGGVEDREADVSADQSADEEDEDSEFGNLKHFGGVSPLRNNSSDVRWRRRRSSSLLQRQELLQIIRANMEKNKSCFLQPRRKSSFHHNHHHHQDSSASSHLPFPYNQTHTHINQTPHTHINQTHTHPPHINQTQHSLLLAQQQSHSDQHDLNSSSQAHRRRYTTNSVLSQPTGLGALSEQSTSGAFRNPSAKHQRPSTDLDQLTYQFEQHQERLNRSEQKRSRLVERPSNVAELTVANVTAKTLQQSREYKEYLPLPVVPVESRAVSHQARPVGTVSTPVETRHPFEQKKSSGYQQHRYSKQNAKTKSSRRNHSFHFNKNDFVREENESFGSKNASLEYAPENGAEKAKKLLGKLNKNRSFHCTGSGGVEMNSTSIPDPCEDYPDRNTLGNCKDYPDRKELGIEDYLDRQSLGICKDYPDRQMLGICNDYPDTKLLGIRKHFAHHKKDTKSSSSVLASPEETEKDSDPIYDEINLAESKKLEQDLLSFSQPLYLSRRDIKGVSGTPMKEQPILDSILPHGGQPTVQCFNLKLNENNRIVYDDSPLSRPANEKSFTSNHGNGKSFVYKQKLYASSPSTQQKILRRSKSGLIETKVKNLDMTTEDTLVNETSRLCLDSNADLEENDVTSPSKGNSRLTSPASRHQAPPSTKKNGRFYKHYNLEAKILDKSESLNKSEEVNFLAHRPETAEFNENSRRMKSVSEMKTSSKDSPPKIKDHSGKSPAKSGSDNLKSPNKKCIEKRTTGGEVIKQSRVVRNLKTQHLDNEEVPSRDGNSRSHTRSVEEHSSELGMKPSSHEQSRSEGKNEVGVVNNNIYINTREHHLCCINVLEHTLCCHSNLTHDNFCCQGRKSDPAQSGCKPNNLIVNVLPQRTSEKSSAHALKNGATSSPARCHTGNALSPPEISSKSCSHQHAHRSGGHCSLHYLKHKYRDENERLAREQVIKWLENDFTAEEGKLTLDREFLRGAGKYRGKYPSEQGGKKLEEKCSDEEDLLIEESGSEEEDEEGTRGSPPVLSESELVESMHELLSLLIDEESLKSYGWPEASVDSVIEAVISQCGHTPATETDEMSYADSLRENAKLLFSVVTDDAAIKQLLNNQTVDQVILHMLRLAKS</sequence>
<feature type="region of interest" description="Disordered" evidence="2">
    <location>
        <begin position="1821"/>
        <end position="1845"/>
    </location>
</feature>
<organism evidence="3">
    <name type="scientific">Cacopsylla melanoneura</name>
    <dbReference type="NCBI Taxonomy" id="428564"/>
    <lineage>
        <taxon>Eukaryota</taxon>
        <taxon>Metazoa</taxon>
        <taxon>Ecdysozoa</taxon>
        <taxon>Arthropoda</taxon>
        <taxon>Hexapoda</taxon>
        <taxon>Insecta</taxon>
        <taxon>Pterygota</taxon>
        <taxon>Neoptera</taxon>
        <taxon>Paraneoptera</taxon>
        <taxon>Hemiptera</taxon>
        <taxon>Sternorrhyncha</taxon>
        <taxon>Psylloidea</taxon>
        <taxon>Psyllidae</taxon>
        <taxon>Psyllinae</taxon>
        <taxon>Cacopsylla</taxon>
    </lineage>
</organism>
<feature type="compositionally biased region" description="Gly residues" evidence="2">
    <location>
        <begin position="933"/>
        <end position="943"/>
    </location>
</feature>
<feature type="compositionally biased region" description="Low complexity" evidence="2">
    <location>
        <begin position="447"/>
        <end position="461"/>
    </location>
</feature>
<feature type="compositionally biased region" description="Acidic residues" evidence="2">
    <location>
        <begin position="1933"/>
        <end position="1952"/>
    </location>
</feature>
<feature type="region of interest" description="Disordered" evidence="2">
    <location>
        <begin position="1032"/>
        <end position="1061"/>
    </location>
</feature>
<feature type="region of interest" description="Disordered" evidence="2">
    <location>
        <begin position="1566"/>
        <end position="1603"/>
    </location>
</feature>
<feature type="region of interest" description="Disordered" evidence="2">
    <location>
        <begin position="436"/>
        <end position="498"/>
    </location>
</feature>
<reference evidence="3" key="1">
    <citation type="submission" date="2021-05" db="EMBL/GenBank/DDBJ databases">
        <authorList>
            <person name="Alioto T."/>
            <person name="Alioto T."/>
            <person name="Gomez Garrido J."/>
        </authorList>
    </citation>
    <scope>NUCLEOTIDE SEQUENCE</scope>
</reference>
<feature type="region of interest" description="Disordered" evidence="2">
    <location>
        <begin position="327"/>
        <end position="356"/>
    </location>
</feature>
<feature type="compositionally biased region" description="Low complexity" evidence="2">
    <location>
        <begin position="1090"/>
        <end position="1105"/>
    </location>
</feature>
<evidence type="ECO:0000256" key="2">
    <source>
        <dbReference type="SAM" id="MobiDB-lite"/>
    </source>
</evidence>
<protein>
    <submittedName>
        <fullName evidence="3">Protein suppressor of hairy wing</fullName>
    </submittedName>
</protein>
<feature type="region of interest" description="Disordered" evidence="2">
    <location>
        <begin position="1397"/>
        <end position="1419"/>
    </location>
</feature>
<feature type="compositionally biased region" description="Polar residues" evidence="2">
    <location>
        <begin position="883"/>
        <end position="899"/>
    </location>
</feature>
<dbReference type="EMBL" id="HBUF01116588">
    <property type="protein sequence ID" value="CAG6641295.1"/>
    <property type="molecule type" value="Transcribed_RNA"/>
</dbReference>
<name>A0A8D8R1L6_9HEMI</name>